<keyword evidence="1" id="KW-0175">Coiled coil</keyword>
<protein>
    <recommendedName>
        <fullName evidence="3">Phasin domain-containing protein</fullName>
    </recommendedName>
</protein>
<reference evidence="4" key="1">
    <citation type="submission" date="2016-07" db="EMBL/GenBank/DDBJ databases">
        <title>Microvirga ossetica sp. nov. a new species of rhizobia isolated from root nodules of the legume species Vicia alpestris Steven originated from North Ossetia region in the Caucasus.</title>
        <authorList>
            <person name="Safronova V.I."/>
            <person name="Kuznetsova I.G."/>
            <person name="Sazanova A.L."/>
            <person name="Belimov A."/>
            <person name="Andronov E."/>
            <person name="Osledkin Y.S."/>
            <person name="Onishchuk O.P."/>
            <person name="Kurchak O.N."/>
            <person name="Shaposhnikov A.I."/>
            <person name="Willems A."/>
            <person name="Tikhonovich I.A."/>
        </authorList>
    </citation>
    <scope>NUCLEOTIDE SEQUENCE [LARGE SCALE GENOMIC DNA]</scope>
    <source>
        <strain evidence="4">V5/3M</strain>
        <plasmid evidence="4">unnamed1</plasmid>
    </source>
</reference>
<feature type="compositionally biased region" description="Polar residues" evidence="2">
    <location>
        <begin position="1"/>
        <end position="14"/>
    </location>
</feature>
<evidence type="ECO:0000259" key="3">
    <source>
        <dbReference type="Pfam" id="PF09361"/>
    </source>
</evidence>
<evidence type="ECO:0000313" key="4">
    <source>
        <dbReference type="EMBL" id="ANY83131.1"/>
    </source>
</evidence>
<dbReference type="EMBL" id="CP016617">
    <property type="protein sequence ID" value="ANY83131.1"/>
    <property type="molecule type" value="Genomic_DNA"/>
</dbReference>
<dbReference type="OrthoDB" id="8479257at2"/>
<feature type="domain" description="Phasin" evidence="3">
    <location>
        <begin position="48"/>
        <end position="130"/>
    </location>
</feature>
<accession>A0A1B2ET38</accession>
<gene>
    <name evidence="4" type="ORF">BB934_33615</name>
</gene>
<name>A0A1B2ET38_9HYPH</name>
<evidence type="ECO:0000256" key="1">
    <source>
        <dbReference type="SAM" id="Coils"/>
    </source>
</evidence>
<dbReference type="RefSeq" id="WP_099514189.1">
    <property type="nucleotide sequence ID" value="NZ_CP016617.1"/>
</dbReference>
<feature type="region of interest" description="Disordered" evidence="2">
    <location>
        <begin position="1"/>
        <end position="22"/>
    </location>
</feature>
<geneLocation type="plasmid" evidence="4">
    <name>unnamed1</name>
</geneLocation>
<dbReference type="KEGG" id="moc:BB934_33615"/>
<dbReference type="Pfam" id="PF09361">
    <property type="entry name" value="Phasin_2"/>
    <property type="match status" value="1"/>
</dbReference>
<keyword evidence="4" id="KW-0614">Plasmid</keyword>
<dbReference type="AlphaFoldDB" id="A0A1B2ET38"/>
<sequence>MAGKQGSTTGNTNAAGVPEQVRQAAETTLAQAKQAVDQYLQQATNLQEKVESSVQAAQAGARDMNRNVLAAAEANINATFEFAQQLVRAKDPQEMAALQQTFLQQQFERVKTQMQEVGGAAARTAADMGAGARPKG</sequence>
<organism evidence="4">
    <name type="scientific">Microvirga ossetica</name>
    <dbReference type="NCBI Taxonomy" id="1882682"/>
    <lineage>
        <taxon>Bacteria</taxon>
        <taxon>Pseudomonadati</taxon>
        <taxon>Pseudomonadota</taxon>
        <taxon>Alphaproteobacteria</taxon>
        <taxon>Hyphomicrobiales</taxon>
        <taxon>Methylobacteriaceae</taxon>
        <taxon>Microvirga</taxon>
    </lineage>
</organism>
<dbReference type="InterPro" id="IPR018968">
    <property type="entry name" value="Phasin"/>
</dbReference>
<proteinExistence type="predicted"/>
<feature type="coiled-coil region" evidence="1">
    <location>
        <begin position="22"/>
        <end position="56"/>
    </location>
</feature>
<evidence type="ECO:0000256" key="2">
    <source>
        <dbReference type="SAM" id="MobiDB-lite"/>
    </source>
</evidence>